<sequence length="340" mass="39016">MMSSEKFDSGGKSLGNFQANSNLLAANAKTDRIDEKWYGTNEQWWNWYISLADSSKESLNEETFIPMNEQVAPQIPSIKELQQELTEPYLISEEQIQQFQTDSYIRIKNVLSPGSLYLLRQELKQLFYHHHKLDPNRKFSSMELMWKESDIVKEFVLSKRLGKLAANLLQVSSVRVYHDDFLCKEPGCGRTPWHYDGFHYPIASKNIGTFWIPLQSTPKAMGPLEFAKGMEVHKLVKEIPFDKFSQSHDHAIGEMLQSRDIQVNREPFLLGEVSFQHCLNVHGAGANHTKEQRIAFGISYFENGSRVISSPMLISGDWQKFMPGIQPLEVISSPYNPIVV</sequence>
<organism evidence="1 2">
    <name type="scientific">Microcystis aeruginosa Ma_MB_S_20031200_S102</name>
    <dbReference type="NCBI Taxonomy" id="2486254"/>
    <lineage>
        <taxon>Bacteria</taxon>
        <taxon>Bacillati</taxon>
        <taxon>Cyanobacteriota</taxon>
        <taxon>Cyanophyceae</taxon>
        <taxon>Oscillatoriophycideae</taxon>
        <taxon>Chroococcales</taxon>
        <taxon>Microcystaceae</taxon>
        <taxon>Microcystis</taxon>
    </lineage>
</organism>
<reference evidence="1 2" key="1">
    <citation type="submission" date="2019-01" db="EMBL/GenBank/DDBJ databases">
        <title>Coherence of Microcystis species and biogeography revealed through population genomics.</title>
        <authorList>
            <person name="Perez-Carrascal O.M."/>
            <person name="Terrat Y."/>
            <person name="Giani A."/>
            <person name="Fortin N."/>
            <person name="Tromas N."/>
            <person name="Shapiro B.J."/>
        </authorList>
    </citation>
    <scope>NUCLEOTIDE SEQUENCE [LARGE SCALE GENOMIC DNA]</scope>
    <source>
        <strain evidence="1">Ma_MB_S_20031200_S102</strain>
    </source>
</reference>
<dbReference type="Gene3D" id="2.60.120.620">
    <property type="entry name" value="q2cbj1_9rhob like domain"/>
    <property type="match status" value="1"/>
</dbReference>
<dbReference type="AlphaFoldDB" id="A0A552E9N7"/>
<dbReference type="SUPFAM" id="SSF51197">
    <property type="entry name" value="Clavaminate synthase-like"/>
    <property type="match status" value="1"/>
</dbReference>
<dbReference type="Pfam" id="PF05721">
    <property type="entry name" value="PhyH"/>
    <property type="match status" value="1"/>
</dbReference>
<proteinExistence type="predicted"/>
<dbReference type="EMBL" id="SFBI01000192">
    <property type="protein sequence ID" value="TRU31197.1"/>
    <property type="molecule type" value="Genomic_DNA"/>
</dbReference>
<dbReference type="InterPro" id="IPR008775">
    <property type="entry name" value="Phytyl_CoA_dOase-like"/>
</dbReference>
<dbReference type="GO" id="GO:0005506">
    <property type="term" value="F:iron ion binding"/>
    <property type="evidence" value="ECO:0007669"/>
    <property type="project" value="UniProtKB-ARBA"/>
</dbReference>
<dbReference type="Proteomes" id="UP000317708">
    <property type="component" value="Unassembled WGS sequence"/>
</dbReference>
<evidence type="ECO:0000313" key="1">
    <source>
        <dbReference type="EMBL" id="TRU31197.1"/>
    </source>
</evidence>
<name>A0A552E9N7_MICAE</name>
<evidence type="ECO:0000313" key="2">
    <source>
        <dbReference type="Proteomes" id="UP000317708"/>
    </source>
</evidence>
<gene>
    <name evidence="1" type="ORF">EWV92_20865</name>
</gene>
<dbReference type="PANTHER" id="PTHR20883">
    <property type="entry name" value="PHYTANOYL-COA DIOXYGENASE DOMAIN CONTAINING 1"/>
    <property type="match status" value="1"/>
</dbReference>
<protein>
    <submittedName>
        <fullName evidence="1">SnoK</fullName>
    </submittedName>
</protein>
<dbReference type="PANTHER" id="PTHR20883:SF48">
    <property type="entry name" value="ECTOINE DIOXYGENASE"/>
    <property type="match status" value="1"/>
</dbReference>
<accession>A0A552E9N7</accession>
<comment type="caution">
    <text evidence="1">The sequence shown here is derived from an EMBL/GenBank/DDBJ whole genome shotgun (WGS) entry which is preliminary data.</text>
</comment>
<dbReference type="GO" id="GO:0016706">
    <property type="term" value="F:2-oxoglutarate-dependent dioxygenase activity"/>
    <property type="evidence" value="ECO:0007669"/>
    <property type="project" value="UniProtKB-ARBA"/>
</dbReference>